<proteinExistence type="predicted"/>
<keyword evidence="3" id="KW-1185">Reference proteome</keyword>
<protein>
    <recommendedName>
        <fullName evidence="4">Transporter</fullName>
    </recommendedName>
</protein>
<comment type="caution">
    <text evidence="2">The sequence shown here is derived from an EMBL/GenBank/DDBJ whole genome shotgun (WGS) entry which is preliminary data.</text>
</comment>
<accession>A0A3E1NDH6</accession>
<dbReference type="EMBL" id="QTJU01000013">
    <property type="protein sequence ID" value="RFM25922.1"/>
    <property type="molecule type" value="Genomic_DNA"/>
</dbReference>
<dbReference type="RefSeq" id="WP_116849587.1">
    <property type="nucleotide sequence ID" value="NZ_QTJU01000013.1"/>
</dbReference>
<sequence>MKPKLLYCILLLLCSASCLQLQAQTDQDALMMDKNNLCIGPMYSHSSWKKYWEGTFKRDNQNLGTVTTQMVSIMGNYGITRRLNVMAGLPYIFTKASAGTLHGLHGLQDVNAWIKWMPVETSLGKGVFSVYTLGGFSLPASNYTPDFLPMSIGLHSKTLMARLMLDYQVGGFFVTGWGAMNWRSNIHLDRTSYYTTSLHLTNEVEMPDMAAFQLRTGYRSDYLIAEAIVSNNTTIKGFDMRKNDMPFPSNKMNMTTAGFNVKYTLKAVSGLSLIGAGNYVVHGRNVGQALTLDAGIFYIIDFTRKSKIVSSSKTNVP</sequence>
<evidence type="ECO:0000313" key="2">
    <source>
        <dbReference type="EMBL" id="RFM25922.1"/>
    </source>
</evidence>
<keyword evidence="1" id="KW-0732">Signal</keyword>
<reference evidence="2 3" key="1">
    <citation type="submission" date="2018-08" db="EMBL/GenBank/DDBJ databases">
        <title>Chitinophagaceae sp. K23C18032701, a novel bacterium isolated from forest soil.</title>
        <authorList>
            <person name="Wang C."/>
        </authorList>
    </citation>
    <scope>NUCLEOTIDE SEQUENCE [LARGE SCALE GENOMIC DNA]</scope>
    <source>
        <strain evidence="2 3">K23C18032701</strain>
    </source>
</reference>
<gene>
    <name evidence="2" type="ORF">DXN05_22660</name>
</gene>
<feature type="signal peptide" evidence="1">
    <location>
        <begin position="1"/>
        <end position="23"/>
    </location>
</feature>
<name>A0A3E1NDH6_9BACT</name>
<evidence type="ECO:0008006" key="4">
    <source>
        <dbReference type="Google" id="ProtNLM"/>
    </source>
</evidence>
<evidence type="ECO:0000256" key="1">
    <source>
        <dbReference type="SAM" id="SignalP"/>
    </source>
</evidence>
<organism evidence="2 3">
    <name type="scientific">Deminuibacter soli</name>
    <dbReference type="NCBI Taxonomy" id="2291815"/>
    <lineage>
        <taxon>Bacteria</taxon>
        <taxon>Pseudomonadati</taxon>
        <taxon>Bacteroidota</taxon>
        <taxon>Chitinophagia</taxon>
        <taxon>Chitinophagales</taxon>
        <taxon>Chitinophagaceae</taxon>
        <taxon>Deminuibacter</taxon>
    </lineage>
</organism>
<dbReference type="OrthoDB" id="5562884at2"/>
<dbReference type="Proteomes" id="UP000261284">
    <property type="component" value="Unassembled WGS sequence"/>
</dbReference>
<dbReference type="AlphaFoldDB" id="A0A3E1NDH6"/>
<feature type="chain" id="PRO_5017736917" description="Transporter" evidence="1">
    <location>
        <begin position="24"/>
        <end position="317"/>
    </location>
</feature>
<evidence type="ECO:0000313" key="3">
    <source>
        <dbReference type="Proteomes" id="UP000261284"/>
    </source>
</evidence>